<feature type="chain" id="PRO_5034643757" evidence="1">
    <location>
        <begin position="21"/>
        <end position="67"/>
    </location>
</feature>
<gene>
    <name evidence="2" type="ORF">RDB_LOCUS76052</name>
</gene>
<dbReference type="EMBL" id="CAJMWV010002358">
    <property type="protein sequence ID" value="CAE6460661.1"/>
    <property type="molecule type" value="Genomic_DNA"/>
</dbReference>
<protein>
    <submittedName>
        <fullName evidence="2">Uncharacterized protein</fullName>
    </submittedName>
</protein>
<evidence type="ECO:0000256" key="1">
    <source>
        <dbReference type="SAM" id="SignalP"/>
    </source>
</evidence>
<reference evidence="2" key="1">
    <citation type="submission" date="2021-01" db="EMBL/GenBank/DDBJ databases">
        <authorList>
            <person name="Kaushik A."/>
        </authorList>
    </citation>
    <scope>NUCLEOTIDE SEQUENCE</scope>
    <source>
        <strain evidence="2">AG3-1AP</strain>
    </source>
</reference>
<proteinExistence type="predicted"/>
<evidence type="ECO:0000313" key="3">
    <source>
        <dbReference type="Proteomes" id="UP000663831"/>
    </source>
</evidence>
<comment type="caution">
    <text evidence="2">The sequence shown here is derived from an EMBL/GenBank/DDBJ whole genome shotgun (WGS) entry which is preliminary data.</text>
</comment>
<organism evidence="2 3">
    <name type="scientific">Rhizoctonia solani</name>
    <dbReference type="NCBI Taxonomy" id="456999"/>
    <lineage>
        <taxon>Eukaryota</taxon>
        <taxon>Fungi</taxon>
        <taxon>Dikarya</taxon>
        <taxon>Basidiomycota</taxon>
        <taxon>Agaricomycotina</taxon>
        <taxon>Agaricomycetes</taxon>
        <taxon>Cantharellales</taxon>
        <taxon>Ceratobasidiaceae</taxon>
        <taxon>Rhizoctonia</taxon>
    </lineage>
</organism>
<keyword evidence="1" id="KW-0732">Signal</keyword>
<dbReference type="Proteomes" id="UP000663831">
    <property type="component" value="Unassembled WGS sequence"/>
</dbReference>
<dbReference type="AlphaFoldDB" id="A0A8H3BMP5"/>
<feature type="signal peptide" evidence="1">
    <location>
        <begin position="1"/>
        <end position="20"/>
    </location>
</feature>
<sequence length="67" mass="7161">MKHAFAILAVLATGLQVVLASPTPLAIESSKLEKRCRAKGESCMNIPYPLPCCEGSCPRTYGQGYCS</sequence>
<evidence type="ECO:0000313" key="2">
    <source>
        <dbReference type="EMBL" id="CAE6460661.1"/>
    </source>
</evidence>
<accession>A0A8H3BMP5</accession>
<name>A0A8H3BMP5_9AGAM</name>